<feature type="transmembrane region" description="Helical" evidence="8">
    <location>
        <begin position="736"/>
        <end position="757"/>
    </location>
</feature>
<evidence type="ECO:0000256" key="2">
    <source>
        <dbReference type="ARBA" id="ARBA00004442"/>
    </source>
</evidence>
<dbReference type="Gene3D" id="2.160.20.10">
    <property type="entry name" value="Single-stranded right-handed beta-helix, Pectin lyase-like"/>
    <property type="match status" value="1"/>
</dbReference>
<keyword evidence="11" id="KW-1185">Reference proteome</keyword>
<dbReference type="Proteomes" id="UP001146120">
    <property type="component" value="Unassembled WGS sequence"/>
</dbReference>
<reference evidence="10" key="2">
    <citation type="journal article" date="2023" name="Microbiol Resour">
        <title>Decontamination and Annotation of the Draft Genome Sequence of the Oomycete Lagenidium giganteum ARSEF 373.</title>
        <authorList>
            <person name="Morgan W.R."/>
            <person name="Tartar A."/>
        </authorList>
    </citation>
    <scope>NUCLEOTIDE SEQUENCE</scope>
    <source>
        <strain evidence="10">ARSEF 373</strain>
    </source>
</reference>
<dbReference type="PANTHER" id="PTHR11319">
    <property type="entry name" value="G PROTEIN-COUPLED RECEPTOR-RELATED"/>
    <property type="match status" value="1"/>
</dbReference>
<dbReference type="InterPro" id="IPR011050">
    <property type="entry name" value="Pectin_lyase_fold/virulence"/>
</dbReference>
<keyword evidence="7" id="KW-0998">Cell outer membrane</keyword>
<reference evidence="10" key="1">
    <citation type="submission" date="2022-11" db="EMBL/GenBank/DDBJ databases">
        <authorList>
            <person name="Morgan W.R."/>
            <person name="Tartar A."/>
        </authorList>
    </citation>
    <scope>NUCLEOTIDE SEQUENCE</scope>
    <source>
        <strain evidence="10">ARSEF 373</strain>
    </source>
</reference>
<sequence>MMNFATPLLLVWSPVLICIIKFVHSARVLVSTAGDDVPTCGITSALSCRSLSYALTRVAQPGDEIELVPGLYRESSPRVITFASAGVHNVKVTAKAGDVTIDRAYSGQFFVFRDGAGSVQFNGLRFINGGLLQQNATAGLAGGLMSFVEGQHAVEFLNCTFAHHRIEAPGYIARGAVGNIVAGGPRFTSCRFIDNWSGIAGVFYVAGNANPVFEDCEFADSGCYTAGWGGAIVPEGNSSGTWKRCIFQNNSCDNGGAVDDGETSSSKLVDCSFENNFAASYGGAYYGYGSTQTVFDGCLFHNNRVAKGADGQDFILTSTVSAVFRNSRFEAGDIPQGASSGACGRAQDSSRLVMENCSITGYRGTFGTILLDINSSGTFDSCVFANNSATRGGAIYALRPVKVRSCQFLNNSAASGGAMYVGGPYKGDVLLSSIDNCVFAGNSALTAGGALHIIGRAVVHQSQSTFIGNAGRDAGGGALVVLSGRLELISATITKNTAQSFNSFASADSANNHGGGIYIVFASEPSDLQALNDLTSCASNQALLRNLTVTANAAVGGGGGAIFLDGTVPVCVNSPEAICDGCVFTNNDAVYGPNVATGIVSLAVVNATQLWQLMEIVEVDIGALDMLNQRVQGNHPPLVVTANLVSIVSNSSISFFSQYQRTLRSGLAKFVDMQLQISRNLTSKNDQDTQLVVGFSSPNTTSCRLAITLAKCPGSGLIGTNGRCSGELSIRTRNTVAAAIAAPGVACVLAAVMIWTARHSKRIIHTASKLNASLAGSVSQLLFQFVDLACNAITLFDLLAYDVGLGDSQLLLQSVYSVGIFIAAVPSCFLLRATLKLVMLDWDNAKARHQQSMKQNIHPTPASVMINSSTLDVEEMWHNYYRSAFARLVFGEVMLLGANVAIYLTNRANLTFQQSSLRSVLEFKIVLGAFHLGSQGRAVAQWIASHKKQHGPGAVSSARPQLRVNQAHVVPLEEKMRVPNRRPSGNVVAGVRPQSTRWKMRRLNARGQ</sequence>
<keyword evidence="8" id="KW-0812">Transmembrane</keyword>
<evidence type="ECO:0000313" key="10">
    <source>
        <dbReference type="EMBL" id="DBA05332.1"/>
    </source>
</evidence>
<dbReference type="AlphaFoldDB" id="A0AAV2ZFP7"/>
<dbReference type="PANTHER" id="PTHR11319:SF35">
    <property type="entry name" value="OUTER MEMBRANE PROTEIN PMPC-RELATED"/>
    <property type="match status" value="1"/>
</dbReference>
<evidence type="ECO:0000256" key="6">
    <source>
        <dbReference type="ARBA" id="ARBA00023136"/>
    </source>
</evidence>
<comment type="caution">
    <text evidence="10">The sequence shown here is derived from an EMBL/GenBank/DDBJ whole genome shotgun (WGS) entry which is preliminary data.</text>
</comment>
<dbReference type="InterPro" id="IPR012334">
    <property type="entry name" value="Pectin_lyas_fold"/>
</dbReference>
<protein>
    <recommendedName>
        <fullName evidence="12">Right handed beta helix domain-containing protein</fullName>
    </recommendedName>
</protein>
<feature type="signal peptide" evidence="9">
    <location>
        <begin position="1"/>
        <end position="25"/>
    </location>
</feature>
<evidence type="ECO:0000256" key="7">
    <source>
        <dbReference type="ARBA" id="ARBA00023237"/>
    </source>
</evidence>
<evidence type="ECO:0000256" key="4">
    <source>
        <dbReference type="ARBA" id="ARBA00022525"/>
    </source>
</evidence>
<dbReference type="Pfam" id="PF02415">
    <property type="entry name" value="Chlam_PMP"/>
    <property type="match status" value="1"/>
</dbReference>
<organism evidence="10 11">
    <name type="scientific">Lagenidium giganteum</name>
    <dbReference type="NCBI Taxonomy" id="4803"/>
    <lineage>
        <taxon>Eukaryota</taxon>
        <taxon>Sar</taxon>
        <taxon>Stramenopiles</taxon>
        <taxon>Oomycota</taxon>
        <taxon>Peronosporomycetes</taxon>
        <taxon>Pythiales</taxon>
        <taxon>Pythiaceae</taxon>
    </lineage>
</organism>
<evidence type="ECO:0000313" key="11">
    <source>
        <dbReference type="Proteomes" id="UP001146120"/>
    </source>
</evidence>
<evidence type="ECO:0000256" key="8">
    <source>
        <dbReference type="SAM" id="Phobius"/>
    </source>
</evidence>
<accession>A0AAV2ZFP7</accession>
<evidence type="ECO:0008006" key="12">
    <source>
        <dbReference type="Google" id="ProtNLM"/>
    </source>
</evidence>
<evidence type="ECO:0000256" key="5">
    <source>
        <dbReference type="ARBA" id="ARBA00022729"/>
    </source>
</evidence>
<dbReference type="SUPFAM" id="SSF51126">
    <property type="entry name" value="Pectin lyase-like"/>
    <property type="match status" value="2"/>
</dbReference>
<feature type="transmembrane region" description="Helical" evidence="8">
    <location>
        <begin position="884"/>
        <end position="904"/>
    </location>
</feature>
<name>A0AAV2ZFP7_9STRA</name>
<feature type="chain" id="PRO_5043763614" description="Right handed beta helix domain-containing protein" evidence="9">
    <location>
        <begin position="26"/>
        <end position="1008"/>
    </location>
</feature>
<keyword evidence="6 8" id="KW-0472">Membrane</keyword>
<dbReference type="InterPro" id="IPR003368">
    <property type="entry name" value="POMP_repeat"/>
</dbReference>
<evidence type="ECO:0000256" key="9">
    <source>
        <dbReference type="SAM" id="SignalP"/>
    </source>
</evidence>
<dbReference type="GO" id="GO:0005576">
    <property type="term" value="C:extracellular region"/>
    <property type="evidence" value="ECO:0007669"/>
    <property type="project" value="UniProtKB-SubCell"/>
</dbReference>
<keyword evidence="8" id="KW-1133">Transmembrane helix</keyword>
<feature type="transmembrane region" description="Helical" evidence="8">
    <location>
        <begin position="778"/>
        <end position="799"/>
    </location>
</feature>
<dbReference type="EMBL" id="DAKRPA010000001">
    <property type="protein sequence ID" value="DBA05332.1"/>
    <property type="molecule type" value="Genomic_DNA"/>
</dbReference>
<keyword evidence="5 9" id="KW-0732">Signal</keyword>
<keyword evidence="4" id="KW-0964">Secreted</keyword>
<evidence type="ECO:0000256" key="3">
    <source>
        <dbReference type="ARBA" id="ARBA00004613"/>
    </source>
</evidence>
<proteinExistence type="predicted"/>
<evidence type="ECO:0000256" key="1">
    <source>
        <dbReference type="ARBA" id="ARBA00004196"/>
    </source>
</evidence>
<gene>
    <name evidence="10" type="ORF">N0F65_007494</name>
</gene>
<feature type="transmembrane region" description="Helical" evidence="8">
    <location>
        <begin position="811"/>
        <end position="831"/>
    </location>
</feature>
<dbReference type="NCBIfam" id="TIGR01376">
    <property type="entry name" value="POMP_repeat"/>
    <property type="match status" value="1"/>
</dbReference>
<comment type="subcellular location">
    <subcellularLocation>
        <location evidence="1">Cell envelope</location>
    </subcellularLocation>
    <subcellularLocation>
        <location evidence="2">Cell outer membrane</location>
    </subcellularLocation>
    <subcellularLocation>
        <location evidence="3">Secreted</location>
    </subcellularLocation>
</comment>